<dbReference type="InterPro" id="IPR029063">
    <property type="entry name" value="SAM-dependent_MTases_sf"/>
</dbReference>
<sequence>MTDSRKNSTAKPNYREIFNHRGEAYHQAMLLCPEAREKEFTIPLELLELREDQVLCDFPSGGGYIGKFLPDHLQSVTLHPLETSEEFAAQQQCSLASWTDIPMADASVDAFVSLAALHHTDQREEFYQEVFRLLKPGGRFVIGDVMLGTPQDAFLNGFVDQHNSMGHEGDFLDPETEAARMQAAGFDITHNQLHEYPWNFLDQASMTQFCAGLFGLDKATPEMISRGLTSIQKQPGSNQIDWALLFIRGHKP</sequence>
<dbReference type="SUPFAM" id="SSF53335">
    <property type="entry name" value="S-adenosyl-L-methionine-dependent methyltransferases"/>
    <property type="match status" value="1"/>
</dbReference>
<name>A0AAT9FLG2_9BACT</name>
<dbReference type="CDD" id="cd02440">
    <property type="entry name" value="AdoMet_MTases"/>
    <property type="match status" value="1"/>
</dbReference>
<gene>
    <name evidence="2" type="ORF">NT6N_18280</name>
</gene>
<dbReference type="GO" id="GO:0008757">
    <property type="term" value="F:S-adenosylmethionine-dependent methyltransferase activity"/>
    <property type="evidence" value="ECO:0007669"/>
    <property type="project" value="InterPro"/>
</dbReference>
<feature type="domain" description="Methyltransferase type 11" evidence="1">
    <location>
        <begin position="86"/>
        <end position="142"/>
    </location>
</feature>
<dbReference type="KEGG" id="osu:NT6N_18280"/>
<organism evidence="2">
    <name type="scientific">Oceaniferula spumae</name>
    <dbReference type="NCBI Taxonomy" id="2979115"/>
    <lineage>
        <taxon>Bacteria</taxon>
        <taxon>Pseudomonadati</taxon>
        <taxon>Verrucomicrobiota</taxon>
        <taxon>Verrucomicrobiia</taxon>
        <taxon>Verrucomicrobiales</taxon>
        <taxon>Verrucomicrobiaceae</taxon>
        <taxon>Oceaniferula</taxon>
    </lineage>
</organism>
<protein>
    <recommendedName>
        <fullName evidence="1">Methyltransferase type 11 domain-containing protein</fullName>
    </recommendedName>
</protein>
<dbReference type="InterPro" id="IPR013216">
    <property type="entry name" value="Methyltransf_11"/>
</dbReference>
<evidence type="ECO:0000259" key="1">
    <source>
        <dbReference type="Pfam" id="PF08241"/>
    </source>
</evidence>
<dbReference type="Gene3D" id="3.40.50.150">
    <property type="entry name" value="Vaccinia Virus protein VP39"/>
    <property type="match status" value="1"/>
</dbReference>
<evidence type="ECO:0000313" key="2">
    <source>
        <dbReference type="EMBL" id="BDS06788.1"/>
    </source>
</evidence>
<proteinExistence type="predicted"/>
<accession>A0AAT9FLG2</accession>
<dbReference type="Pfam" id="PF08241">
    <property type="entry name" value="Methyltransf_11"/>
    <property type="match status" value="1"/>
</dbReference>
<reference evidence="2" key="1">
    <citation type="submission" date="2024-07" db="EMBL/GenBank/DDBJ databases">
        <title>Complete genome sequence of Verrucomicrobiaceae bacterium NT6N.</title>
        <authorList>
            <person name="Huang C."/>
            <person name="Takami H."/>
            <person name="Hamasaki K."/>
        </authorList>
    </citation>
    <scope>NUCLEOTIDE SEQUENCE</scope>
    <source>
        <strain evidence="2">NT6N</strain>
    </source>
</reference>
<dbReference type="EMBL" id="AP026866">
    <property type="protein sequence ID" value="BDS06788.1"/>
    <property type="molecule type" value="Genomic_DNA"/>
</dbReference>
<dbReference type="AlphaFoldDB" id="A0AAT9FLG2"/>